<comment type="function">
    <text evidence="9">Condenses 4-methyl-5-(beta-hydroxyethyl)thiazole monophosphate (THZ-P) and 2-methyl-4-amino-5-hydroxymethyl pyrimidine pyrophosphate (HMP-PP) to form thiamine monophosphate (TMP).</text>
</comment>
<comment type="catalytic activity">
    <reaction evidence="8 9 10">
        <text>2-[(2R,5Z)-2-carboxy-4-methylthiazol-5(2H)-ylidene]ethyl phosphate + 4-amino-2-methyl-5-(diphosphooxymethyl)pyrimidine + 2 H(+) = thiamine phosphate + CO2 + diphosphate</text>
        <dbReference type="Rhea" id="RHEA:47844"/>
        <dbReference type="ChEBI" id="CHEBI:15378"/>
        <dbReference type="ChEBI" id="CHEBI:16526"/>
        <dbReference type="ChEBI" id="CHEBI:33019"/>
        <dbReference type="ChEBI" id="CHEBI:37575"/>
        <dbReference type="ChEBI" id="CHEBI:57841"/>
        <dbReference type="ChEBI" id="CHEBI:62899"/>
        <dbReference type="EC" id="2.5.1.3"/>
    </reaction>
</comment>
<feature type="binding site" evidence="9">
    <location>
        <begin position="41"/>
        <end position="45"/>
    </location>
    <ligand>
        <name>4-amino-2-methyl-5-(diphosphooxymethyl)pyrimidine</name>
        <dbReference type="ChEBI" id="CHEBI:57841"/>
    </ligand>
</feature>
<gene>
    <name evidence="9" type="primary">thiE</name>
    <name evidence="13" type="ORF">XD66_0250</name>
</gene>
<dbReference type="GO" id="GO:0004789">
    <property type="term" value="F:thiamine-phosphate diphosphorylase activity"/>
    <property type="evidence" value="ECO:0007669"/>
    <property type="project" value="UniProtKB-UniRule"/>
</dbReference>
<feature type="binding site" evidence="9">
    <location>
        <begin position="189"/>
        <end position="190"/>
    </location>
    <ligand>
        <name>2-[(2R,5Z)-2-carboxy-4-methylthiazol-5(2H)-ylidene]ethyl phosphate</name>
        <dbReference type="ChEBI" id="CHEBI:62899"/>
    </ligand>
</feature>
<evidence type="ECO:0000256" key="11">
    <source>
        <dbReference type="RuleBase" id="RU004253"/>
    </source>
</evidence>
<evidence type="ECO:0000256" key="10">
    <source>
        <dbReference type="RuleBase" id="RU003826"/>
    </source>
</evidence>
<dbReference type="Proteomes" id="UP000053326">
    <property type="component" value="Unassembled WGS sequence"/>
</dbReference>
<dbReference type="NCBIfam" id="TIGR00693">
    <property type="entry name" value="thiE"/>
    <property type="match status" value="1"/>
</dbReference>
<dbReference type="FunFam" id="3.20.20.70:FF:000096">
    <property type="entry name" value="Thiamine-phosphate synthase"/>
    <property type="match status" value="1"/>
</dbReference>
<sequence length="212" mass="23039">MQNPAHVDYTLYLVTDRGILNGRDLFEAVEAAIKGGITLLQLREKEASSREFYELAVRMKMLADRHRIPLIINDRLDIALAVDADGLHVGQEDLPVEIARRLLGPGKILGCSVSNEEEALQAERAGADYLGAGNVYPTGSKEVATPPIGVEGLRRIKDTVSIPVVGIGGIGLHNIEAVKETGVDGISVISAILGSRDIERAAWELRNAWRRQ</sequence>
<dbReference type="GO" id="GO:0005737">
    <property type="term" value="C:cytoplasm"/>
    <property type="evidence" value="ECO:0007669"/>
    <property type="project" value="TreeGrafter"/>
</dbReference>
<dbReference type="GO" id="GO:0009228">
    <property type="term" value="P:thiamine biosynthetic process"/>
    <property type="evidence" value="ECO:0007669"/>
    <property type="project" value="UniProtKB-KW"/>
</dbReference>
<evidence type="ECO:0000256" key="3">
    <source>
        <dbReference type="ARBA" id="ARBA00022723"/>
    </source>
</evidence>
<dbReference type="InterPro" id="IPR013785">
    <property type="entry name" value="Aldolase_TIM"/>
</dbReference>
<dbReference type="CDD" id="cd00564">
    <property type="entry name" value="TMP_TenI"/>
    <property type="match status" value="1"/>
</dbReference>
<reference evidence="14" key="1">
    <citation type="journal article" date="2015" name="MBio">
        <title>Genome-Resolved Metagenomic Analysis Reveals Roles for Candidate Phyla and Other Microbial Community Members in Biogeochemical Transformations in Oil Reservoirs.</title>
        <authorList>
            <person name="Hu P."/>
            <person name="Tom L."/>
            <person name="Singh A."/>
            <person name="Thomas B.C."/>
            <person name="Baker B.J."/>
            <person name="Piceno Y.M."/>
            <person name="Andersen G.L."/>
            <person name="Banfield J.F."/>
        </authorList>
    </citation>
    <scope>NUCLEOTIDE SEQUENCE [LARGE SCALE GENOMIC DNA]</scope>
</reference>
<comment type="catalytic activity">
    <reaction evidence="6 9 10">
        <text>4-methyl-5-(2-phosphooxyethyl)-thiazole + 4-amino-2-methyl-5-(diphosphooxymethyl)pyrimidine + H(+) = thiamine phosphate + diphosphate</text>
        <dbReference type="Rhea" id="RHEA:22328"/>
        <dbReference type="ChEBI" id="CHEBI:15378"/>
        <dbReference type="ChEBI" id="CHEBI:33019"/>
        <dbReference type="ChEBI" id="CHEBI:37575"/>
        <dbReference type="ChEBI" id="CHEBI:57841"/>
        <dbReference type="ChEBI" id="CHEBI:58296"/>
        <dbReference type="EC" id="2.5.1.3"/>
    </reaction>
</comment>
<comment type="cofactor">
    <cofactor evidence="9">
        <name>Mg(2+)</name>
        <dbReference type="ChEBI" id="CHEBI:18420"/>
    </cofactor>
    <text evidence="9">Binds 1 Mg(2+) ion per subunit.</text>
</comment>
<evidence type="ECO:0000256" key="5">
    <source>
        <dbReference type="ARBA" id="ARBA00022977"/>
    </source>
</evidence>
<feature type="binding site" evidence="9">
    <location>
        <position position="141"/>
    </location>
    <ligand>
        <name>4-amino-2-methyl-5-(diphosphooxymethyl)pyrimidine</name>
        <dbReference type="ChEBI" id="CHEBI:57841"/>
    </ligand>
</feature>
<comment type="similarity">
    <text evidence="9 10">Belongs to the thiamine-phosphate synthase family.</text>
</comment>
<comment type="caution">
    <text evidence="13">The sequence shown here is derived from an EMBL/GenBank/DDBJ whole genome shotgun (WGS) entry which is preliminary data.</text>
</comment>
<evidence type="ECO:0000313" key="13">
    <source>
        <dbReference type="EMBL" id="KUK37034.1"/>
    </source>
</evidence>
<dbReference type="EMBL" id="LGFO01000016">
    <property type="protein sequence ID" value="KUK37034.1"/>
    <property type="molecule type" value="Genomic_DNA"/>
</dbReference>
<evidence type="ECO:0000256" key="1">
    <source>
        <dbReference type="ARBA" id="ARBA00005165"/>
    </source>
</evidence>
<dbReference type="UniPathway" id="UPA00060">
    <property type="reaction ID" value="UER00141"/>
</dbReference>
<keyword evidence="5 9" id="KW-0784">Thiamine biosynthesis</keyword>
<feature type="binding site" evidence="9">
    <location>
        <position position="74"/>
    </location>
    <ligand>
        <name>Mg(2+)</name>
        <dbReference type="ChEBI" id="CHEBI:18420"/>
    </ligand>
</feature>
<feature type="binding site" evidence="9">
    <location>
        <position position="169"/>
    </location>
    <ligand>
        <name>2-[(2R,5Z)-2-carboxy-4-methylthiazol-5(2H)-ylidene]ethyl phosphate</name>
        <dbReference type="ChEBI" id="CHEBI:62899"/>
    </ligand>
</feature>
<feature type="binding site" evidence="9">
    <location>
        <position position="112"/>
    </location>
    <ligand>
        <name>4-amino-2-methyl-5-(diphosphooxymethyl)pyrimidine</name>
        <dbReference type="ChEBI" id="CHEBI:57841"/>
    </ligand>
</feature>
<evidence type="ECO:0000256" key="9">
    <source>
        <dbReference type="HAMAP-Rule" id="MF_00097"/>
    </source>
</evidence>
<feature type="domain" description="Thiamine phosphate synthase/TenI" evidence="12">
    <location>
        <begin position="11"/>
        <end position="192"/>
    </location>
</feature>
<evidence type="ECO:0000256" key="7">
    <source>
        <dbReference type="ARBA" id="ARBA00047851"/>
    </source>
</evidence>
<evidence type="ECO:0000259" key="12">
    <source>
        <dbReference type="Pfam" id="PF02581"/>
    </source>
</evidence>
<evidence type="ECO:0000256" key="8">
    <source>
        <dbReference type="ARBA" id="ARBA00047883"/>
    </source>
</evidence>
<evidence type="ECO:0000256" key="2">
    <source>
        <dbReference type="ARBA" id="ARBA00022679"/>
    </source>
</evidence>
<dbReference type="Pfam" id="PF02581">
    <property type="entry name" value="TMP-TENI"/>
    <property type="match status" value="1"/>
</dbReference>
<dbReference type="GO" id="GO:0000287">
    <property type="term" value="F:magnesium ion binding"/>
    <property type="evidence" value="ECO:0007669"/>
    <property type="project" value="UniProtKB-UniRule"/>
</dbReference>
<dbReference type="Gene3D" id="3.20.20.70">
    <property type="entry name" value="Aldolase class I"/>
    <property type="match status" value="1"/>
</dbReference>
<evidence type="ECO:0000256" key="4">
    <source>
        <dbReference type="ARBA" id="ARBA00022842"/>
    </source>
</evidence>
<feature type="binding site" evidence="9">
    <location>
        <position position="93"/>
    </location>
    <ligand>
        <name>Mg(2+)</name>
        <dbReference type="ChEBI" id="CHEBI:18420"/>
    </ligand>
</feature>
<dbReference type="PANTHER" id="PTHR20857">
    <property type="entry name" value="THIAMINE-PHOSPHATE PYROPHOSPHORYLASE"/>
    <property type="match status" value="1"/>
</dbReference>
<dbReference type="PANTHER" id="PTHR20857:SF15">
    <property type="entry name" value="THIAMINE-PHOSPHATE SYNTHASE"/>
    <property type="match status" value="1"/>
</dbReference>
<dbReference type="AlphaFoldDB" id="A0A101FHD5"/>
<comment type="catalytic activity">
    <reaction evidence="7 9 10">
        <text>2-(2-carboxy-4-methylthiazol-5-yl)ethyl phosphate + 4-amino-2-methyl-5-(diphosphooxymethyl)pyrimidine + 2 H(+) = thiamine phosphate + CO2 + diphosphate</text>
        <dbReference type="Rhea" id="RHEA:47848"/>
        <dbReference type="ChEBI" id="CHEBI:15378"/>
        <dbReference type="ChEBI" id="CHEBI:16526"/>
        <dbReference type="ChEBI" id="CHEBI:33019"/>
        <dbReference type="ChEBI" id="CHEBI:37575"/>
        <dbReference type="ChEBI" id="CHEBI:57841"/>
        <dbReference type="ChEBI" id="CHEBI:62890"/>
        <dbReference type="EC" id="2.5.1.3"/>
    </reaction>
</comment>
<keyword evidence="2 9" id="KW-0808">Transferase</keyword>
<dbReference type="HAMAP" id="MF_00097">
    <property type="entry name" value="TMP_synthase"/>
    <property type="match status" value="1"/>
</dbReference>
<dbReference type="SUPFAM" id="SSF51391">
    <property type="entry name" value="Thiamin phosphate synthase"/>
    <property type="match status" value="1"/>
</dbReference>
<dbReference type="PATRIC" id="fig|85874.4.peg.1379"/>
<evidence type="ECO:0000256" key="6">
    <source>
        <dbReference type="ARBA" id="ARBA00047334"/>
    </source>
</evidence>
<keyword evidence="3 9" id="KW-0479">Metal-binding</keyword>
<dbReference type="GO" id="GO:0009229">
    <property type="term" value="P:thiamine diphosphate biosynthetic process"/>
    <property type="evidence" value="ECO:0007669"/>
    <property type="project" value="UniProtKB-UniRule"/>
</dbReference>
<accession>A0A101FHD5</accession>
<comment type="pathway">
    <text evidence="1 9 11">Cofactor biosynthesis; thiamine diphosphate biosynthesis; thiamine phosphate from 4-amino-2-methyl-5-diphosphomethylpyrimidine and 4-methyl-5-(2-phosphoethyl)-thiazole: step 1/1.</text>
</comment>
<name>A0A101FHD5_9THEO</name>
<dbReference type="EC" id="2.5.1.3" evidence="9"/>
<dbReference type="InterPro" id="IPR036206">
    <property type="entry name" value="ThiamineP_synth_sf"/>
</dbReference>
<proteinExistence type="inferred from homology"/>
<dbReference type="InterPro" id="IPR034291">
    <property type="entry name" value="TMP_synthase"/>
</dbReference>
<organism evidence="13 14">
    <name type="scientific">Thermacetogenium phaeum</name>
    <dbReference type="NCBI Taxonomy" id="85874"/>
    <lineage>
        <taxon>Bacteria</taxon>
        <taxon>Bacillati</taxon>
        <taxon>Bacillota</taxon>
        <taxon>Clostridia</taxon>
        <taxon>Thermoanaerobacterales</taxon>
        <taxon>Thermoanaerobacteraceae</taxon>
        <taxon>Thermacetogenium</taxon>
    </lineage>
</organism>
<protein>
    <recommendedName>
        <fullName evidence="9">Thiamine-phosphate synthase</fullName>
        <shortName evidence="9">TP synthase</shortName>
        <shortName evidence="9">TPS</shortName>
        <ecNumber evidence="9">2.5.1.3</ecNumber>
    </recommendedName>
    <alternativeName>
        <fullName evidence="9">Thiamine-phosphate pyrophosphorylase</fullName>
        <shortName evidence="9">TMP pyrophosphorylase</shortName>
        <shortName evidence="9">TMP-PPase</shortName>
    </alternativeName>
</protein>
<dbReference type="InterPro" id="IPR022998">
    <property type="entry name" value="ThiamineP_synth_TenI"/>
</dbReference>
<evidence type="ECO:0000313" key="14">
    <source>
        <dbReference type="Proteomes" id="UP000053326"/>
    </source>
</evidence>
<feature type="binding site" evidence="9">
    <location>
        <position position="73"/>
    </location>
    <ligand>
        <name>4-amino-2-methyl-5-(diphosphooxymethyl)pyrimidine</name>
        <dbReference type="ChEBI" id="CHEBI:57841"/>
    </ligand>
</feature>
<feature type="binding site" evidence="9">
    <location>
        <begin position="138"/>
        <end position="140"/>
    </location>
    <ligand>
        <name>2-[(2R,5Z)-2-carboxy-4-methylthiazol-5(2H)-ylidene]ethyl phosphate</name>
        <dbReference type="ChEBI" id="CHEBI:62899"/>
    </ligand>
</feature>
<keyword evidence="4 9" id="KW-0460">Magnesium</keyword>